<dbReference type="InterPro" id="IPR008271">
    <property type="entry name" value="Ser/Thr_kinase_AS"/>
</dbReference>
<feature type="chain" id="PRO_5032857017" description="receptor protein serine/threonine kinase" evidence="17">
    <location>
        <begin position="22"/>
        <end position="599"/>
    </location>
</feature>
<evidence type="ECO:0000256" key="1">
    <source>
        <dbReference type="ARBA" id="ARBA00004479"/>
    </source>
</evidence>
<dbReference type="PROSITE" id="PS00107">
    <property type="entry name" value="PROTEIN_KINASE_ATP"/>
    <property type="match status" value="1"/>
</dbReference>
<dbReference type="SMART" id="SM00220">
    <property type="entry name" value="S_TKc"/>
    <property type="match status" value="1"/>
</dbReference>
<dbReference type="EC" id="2.7.11.30" evidence="3"/>
<evidence type="ECO:0000256" key="10">
    <source>
        <dbReference type="ARBA" id="ARBA00022840"/>
    </source>
</evidence>
<dbReference type="PANTHER" id="PTHR23255">
    <property type="entry name" value="TRANSFORMING GROWTH FACTOR-BETA RECEPTOR TYPE I AND II"/>
    <property type="match status" value="1"/>
</dbReference>
<keyword evidence="10 14" id="KW-0067">ATP-binding</keyword>
<evidence type="ECO:0000256" key="14">
    <source>
        <dbReference type="PROSITE-ProRule" id="PRU10141"/>
    </source>
</evidence>
<evidence type="ECO:0000259" key="18">
    <source>
        <dbReference type="PROSITE" id="PS50011"/>
    </source>
</evidence>
<dbReference type="InterPro" id="IPR045860">
    <property type="entry name" value="Snake_toxin-like_sf"/>
</dbReference>
<keyword evidence="7 17" id="KW-0732">Signal</keyword>
<evidence type="ECO:0000256" key="16">
    <source>
        <dbReference type="SAM" id="Phobius"/>
    </source>
</evidence>
<dbReference type="GO" id="GO:0071363">
    <property type="term" value="P:cellular response to growth factor stimulus"/>
    <property type="evidence" value="ECO:0007669"/>
    <property type="project" value="TreeGrafter"/>
</dbReference>
<dbReference type="OrthoDB" id="69842at2759"/>
<evidence type="ECO:0000259" key="19">
    <source>
        <dbReference type="PROSITE" id="PS51256"/>
    </source>
</evidence>
<keyword evidence="9" id="KW-0418">Kinase</keyword>
<feature type="domain" description="Protein kinase" evidence="18">
    <location>
        <begin position="261"/>
        <end position="575"/>
    </location>
</feature>
<keyword evidence="11 16" id="KW-1133">Transmembrane helix</keyword>
<gene>
    <name evidence="20" type="ORF">KQP761_LOCUS2680</name>
</gene>
<evidence type="ECO:0000313" key="20">
    <source>
        <dbReference type="EMBL" id="CAF1258784.1"/>
    </source>
</evidence>
<dbReference type="GO" id="GO:0005886">
    <property type="term" value="C:plasma membrane"/>
    <property type="evidence" value="ECO:0007669"/>
    <property type="project" value="TreeGrafter"/>
</dbReference>
<dbReference type="Gene3D" id="2.10.60.10">
    <property type="entry name" value="CD59"/>
    <property type="match status" value="1"/>
</dbReference>
<protein>
    <recommendedName>
        <fullName evidence="3">receptor protein serine/threonine kinase</fullName>
        <ecNumber evidence="3">2.7.11.30</ecNumber>
    </recommendedName>
</protein>
<dbReference type="Pfam" id="PF00069">
    <property type="entry name" value="Pkinase"/>
    <property type="match status" value="1"/>
</dbReference>
<sequence length="599" mass="68035">MIFKLMRIFIFLLVTTTIVISEANTTNQIVDIDDITPLNESITCLCTKDEECDANSATCQLTHRHHSCYESWTLEPEDGEIHVTAGCILNEYLFVQIICSGNNTNRYIVCCSQRDYCNDLDAYSTEIRHALINPSNTSVGDPDHRQPNGSWFMLILIIAISSVVVIVLLLTGCLIMYLRHKTIENRKADYPKGISYVDEHQRKTIIQRLLKFVHRKNHSQRNGHEPISTDQSLTALLDEFSTSTVGPALPLLMQRTLARQITLEELIGSGRYGSVHRGKWREDHVAVKIFSANDERSWLREIDIYQTVCLRHENILGYIAADNKDASTYTQLWLVTEYHENGSVYDYLMNHTITVPILIKMMLSIASGLCHLHMPIDSTNGKVALAHRDLKTKNILVRKDLSCCIADLGLAVKEVRTRPKSRKDPAAASVSNQEQVNIDIQPNSRVGTYRYMAPEVLDGTLNQRSFESFKAADIYSLGLVYWELLRRCQTSPNVNDADPYQLPYEDIYPSSPSIEQMCEAVCTKKIRPATSKRWLTNPILCHAVRLCEELWIDDPACRLGSLNIKKQLKNQMELVENSSSYVNVEPQQQPTPNDGPWTA</sequence>
<dbReference type="InterPro" id="IPR017441">
    <property type="entry name" value="Protein_kinase_ATP_BS"/>
</dbReference>
<evidence type="ECO:0000256" key="3">
    <source>
        <dbReference type="ARBA" id="ARBA00012401"/>
    </source>
</evidence>
<dbReference type="PROSITE" id="PS51256">
    <property type="entry name" value="GS"/>
    <property type="match status" value="1"/>
</dbReference>
<keyword evidence="6 16" id="KW-0812">Transmembrane</keyword>
<evidence type="ECO:0000256" key="13">
    <source>
        <dbReference type="ARBA" id="ARBA00023170"/>
    </source>
</evidence>
<comment type="subcellular location">
    <subcellularLocation>
        <location evidence="1">Membrane</location>
        <topology evidence="1">Single-pass type I membrane protein</topology>
    </subcellularLocation>
</comment>
<accession>A0A815AJT0</accession>
<keyword evidence="4" id="KW-0723">Serine/threonine-protein kinase</keyword>
<keyword evidence="12 16" id="KW-0472">Membrane</keyword>
<feature type="region of interest" description="Disordered" evidence="15">
    <location>
        <begin position="579"/>
        <end position="599"/>
    </location>
</feature>
<dbReference type="Pfam" id="PF01064">
    <property type="entry name" value="Activin_recp"/>
    <property type="match status" value="1"/>
</dbReference>
<dbReference type="GO" id="GO:0005524">
    <property type="term" value="F:ATP binding"/>
    <property type="evidence" value="ECO:0007669"/>
    <property type="project" value="UniProtKB-UniRule"/>
</dbReference>
<evidence type="ECO:0000256" key="7">
    <source>
        <dbReference type="ARBA" id="ARBA00022729"/>
    </source>
</evidence>
<dbReference type="Gene3D" id="3.30.200.20">
    <property type="entry name" value="Phosphorylase Kinase, domain 1"/>
    <property type="match status" value="1"/>
</dbReference>
<dbReference type="PANTHER" id="PTHR23255:SF71">
    <property type="entry name" value="RECEPTOR PROTEIN SERINE_THREONINE KINASE"/>
    <property type="match status" value="1"/>
</dbReference>
<feature type="binding site" evidence="14">
    <location>
        <position position="288"/>
    </location>
    <ligand>
        <name>ATP</name>
        <dbReference type="ChEBI" id="CHEBI:30616"/>
    </ligand>
</feature>
<dbReference type="SUPFAM" id="SSF56112">
    <property type="entry name" value="Protein kinase-like (PK-like)"/>
    <property type="match status" value="1"/>
</dbReference>
<evidence type="ECO:0000256" key="4">
    <source>
        <dbReference type="ARBA" id="ARBA00022527"/>
    </source>
</evidence>
<keyword evidence="5" id="KW-0808">Transferase</keyword>
<dbReference type="Gene3D" id="1.10.510.10">
    <property type="entry name" value="Transferase(Phosphotransferase) domain 1"/>
    <property type="match status" value="1"/>
</dbReference>
<dbReference type="InterPro" id="IPR000719">
    <property type="entry name" value="Prot_kinase_dom"/>
</dbReference>
<proteinExistence type="inferred from homology"/>
<dbReference type="InterPro" id="IPR000333">
    <property type="entry name" value="TGFB_receptor"/>
</dbReference>
<evidence type="ECO:0000256" key="9">
    <source>
        <dbReference type="ARBA" id="ARBA00022777"/>
    </source>
</evidence>
<feature type="signal peptide" evidence="17">
    <location>
        <begin position="1"/>
        <end position="21"/>
    </location>
</feature>
<comment type="caution">
    <text evidence="20">The sequence shown here is derived from an EMBL/GenBank/DDBJ whole genome shotgun (WGS) entry which is preliminary data.</text>
</comment>
<dbReference type="GO" id="GO:0004675">
    <property type="term" value="F:transmembrane receptor protein serine/threonine kinase activity"/>
    <property type="evidence" value="ECO:0007669"/>
    <property type="project" value="UniProtKB-EC"/>
</dbReference>
<evidence type="ECO:0000313" key="21">
    <source>
        <dbReference type="Proteomes" id="UP000663834"/>
    </source>
</evidence>
<feature type="compositionally biased region" description="Polar residues" evidence="15">
    <location>
        <begin position="579"/>
        <end position="592"/>
    </location>
</feature>
<feature type="domain" description="GS" evidence="19">
    <location>
        <begin position="228"/>
        <end position="260"/>
    </location>
</feature>
<feature type="transmembrane region" description="Helical" evidence="16">
    <location>
        <begin position="151"/>
        <end position="178"/>
    </location>
</feature>
<dbReference type="EMBL" id="CAJNOW010000165">
    <property type="protein sequence ID" value="CAF1258784.1"/>
    <property type="molecule type" value="Genomic_DNA"/>
</dbReference>
<comment type="similarity">
    <text evidence="2">Belongs to the protein kinase superfamily. TKL Ser/Thr protein kinase family. TGFB receptor subfamily.</text>
</comment>
<keyword evidence="13" id="KW-0675">Receptor</keyword>
<evidence type="ECO:0000256" key="2">
    <source>
        <dbReference type="ARBA" id="ARBA00009605"/>
    </source>
</evidence>
<evidence type="ECO:0000256" key="8">
    <source>
        <dbReference type="ARBA" id="ARBA00022741"/>
    </source>
</evidence>
<evidence type="ECO:0000256" key="11">
    <source>
        <dbReference type="ARBA" id="ARBA00022989"/>
    </source>
</evidence>
<evidence type="ECO:0000256" key="17">
    <source>
        <dbReference type="SAM" id="SignalP"/>
    </source>
</evidence>
<dbReference type="InterPro" id="IPR003605">
    <property type="entry name" value="GS_dom"/>
</dbReference>
<evidence type="ECO:0000256" key="12">
    <source>
        <dbReference type="ARBA" id="ARBA00023136"/>
    </source>
</evidence>
<dbReference type="PROSITE" id="PS50011">
    <property type="entry name" value="PROTEIN_KINASE_DOM"/>
    <property type="match status" value="1"/>
</dbReference>
<evidence type="ECO:0000256" key="15">
    <source>
        <dbReference type="SAM" id="MobiDB-lite"/>
    </source>
</evidence>
<reference evidence="20" key="1">
    <citation type="submission" date="2021-02" db="EMBL/GenBank/DDBJ databases">
        <authorList>
            <person name="Nowell W R."/>
        </authorList>
    </citation>
    <scope>NUCLEOTIDE SEQUENCE</scope>
</reference>
<evidence type="ECO:0000256" key="5">
    <source>
        <dbReference type="ARBA" id="ARBA00022679"/>
    </source>
</evidence>
<name>A0A815AJT0_9BILA</name>
<dbReference type="PROSITE" id="PS00108">
    <property type="entry name" value="PROTEIN_KINASE_ST"/>
    <property type="match status" value="1"/>
</dbReference>
<organism evidence="20 21">
    <name type="scientific">Rotaria magnacalcarata</name>
    <dbReference type="NCBI Taxonomy" id="392030"/>
    <lineage>
        <taxon>Eukaryota</taxon>
        <taxon>Metazoa</taxon>
        <taxon>Spiralia</taxon>
        <taxon>Gnathifera</taxon>
        <taxon>Rotifera</taxon>
        <taxon>Eurotatoria</taxon>
        <taxon>Bdelloidea</taxon>
        <taxon>Philodinida</taxon>
        <taxon>Philodinidae</taxon>
        <taxon>Rotaria</taxon>
    </lineage>
</organism>
<dbReference type="GO" id="GO:0043235">
    <property type="term" value="C:receptor complex"/>
    <property type="evidence" value="ECO:0007669"/>
    <property type="project" value="TreeGrafter"/>
</dbReference>
<dbReference type="AlphaFoldDB" id="A0A815AJT0"/>
<evidence type="ECO:0000256" key="6">
    <source>
        <dbReference type="ARBA" id="ARBA00022692"/>
    </source>
</evidence>
<dbReference type="SUPFAM" id="SSF57302">
    <property type="entry name" value="Snake toxin-like"/>
    <property type="match status" value="1"/>
</dbReference>
<dbReference type="InterPro" id="IPR000472">
    <property type="entry name" value="Activin_recp"/>
</dbReference>
<dbReference type="Proteomes" id="UP000663834">
    <property type="component" value="Unassembled WGS sequence"/>
</dbReference>
<dbReference type="InterPro" id="IPR011009">
    <property type="entry name" value="Kinase-like_dom_sf"/>
</dbReference>
<keyword evidence="8 14" id="KW-0547">Nucleotide-binding</keyword>